<reference evidence="1" key="1">
    <citation type="journal article" date="2019" name="Sci. Rep.">
        <title>Draft genome of Tanacetum cinerariifolium, the natural source of mosquito coil.</title>
        <authorList>
            <person name="Yamashiro T."/>
            <person name="Shiraishi A."/>
            <person name="Satake H."/>
            <person name="Nakayama K."/>
        </authorList>
    </citation>
    <scope>NUCLEOTIDE SEQUENCE</scope>
</reference>
<accession>A0A6L2M5G8</accession>
<dbReference type="AlphaFoldDB" id="A0A6L2M5G8"/>
<proteinExistence type="predicted"/>
<name>A0A6L2M5G8_TANCI</name>
<evidence type="ECO:0000313" key="1">
    <source>
        <dbReference type="EMBL" id="GEU68709.1"/>
    </source>
</evidence>
<dbReference type="EMBL" id="BKCJ010005800">
    <property type="protein sequence ID" value="GEU68709.1"/>
    <property type="molecule type" value="Genomic_DNA"/>
</dbReference>
<comment type="caution">
    <text evidence="1">The sequence shown here is derived from an EMBL/GenBank/DDBJ whole genome shotgun (WGS) entry which is preliminary data.</text>
</comment>
<gene>
    <name evidence="1" type="ORF">Tci_040687</name>
</gene>
<sequence>MESLPSEWALDPLDEIRRLDSTVKTLIVLDDDPTRTQTVHDVDVLIEWNVESLVEQFKSRPKCFFILTNS</sequence>
<protein>
    <submittedName>
        <fullName evidence="1">Ketose-bisphosphate aldolase class-II family protein</fullName>
    </submittedName>
</protein>
<organism evidence="1">
    <name type="scientific">Tanacetum cinerariifolium</name>
    <name type="common">Dalmatian daisy</name>
    <name type="synonym">Chrysanthemum cinerariifolium</name>
    <dbReference type="NCBI Taxonomy" id="118510"/>
    <lineage>
        <taxon>Eukaryota</taxon>
        <taxon>Viridiplantae</taxon>
        <taxon>Streptophyta</taxon>
        <taxon>Embryophyta</taxon>
        <taxon>Tracheophyta</taxon>
        <taxon>Spermatophyta</taxon>
        <taxon>Magnoliopsida</taxon>
        <taxon>eudicotyledons</taxon>
        <taxon>Gunneridae</taxon>
        <taxon>Pentapetalae</taxon>
        <taxon>asterids</taxon>
        <taxon>campanulids</taxon>
        <taxon>Asterales</taxon>
        <taxon>Asteraceae</taxon>
        <taxon>Asteroideae</taxon>
        <taxon>Anthemideae</taxon>
        <taxon>Anthemidinae</taxon>
        <taxon>Tanacetum</taxon>
    </lineage>
</organism>